<dbReference type="Proteomes" id="UP001565368">
    <property type="component" value="Unassembled WGS sequence"/>
</dbReference>
<sequence>MPPRGKTPFRRGRASEEDSDSEGPTFVASTSSPRPYDERREQKEDEILANLTKKYMPPDPVGYRVLRRLSAAELKVRTADAYRNWKGVTEMDIILYMVLNVIERRNMARDHRGRAKHPLPPVDKYLWEAERTADILKAYKLINALYPVKDNHIDSEFEYVRDIAFSALKATFDNKHDFDGVWPEHGLPIPSTSYLCRDGFNLPF</sequence>
<name>A0ABR3QC98_9TREE</name>
<keyword evidence="3" id="KW-1185">Reference proteome</keyword>
<feature type="region of interest" description="Disordered" evidence="1">
    <location>
        <begin position="1"/>
        <end position="43"/>
    </location>
</feature>
<dbReference type="GeneID" id="95981128"/>
<evidence type="ECO:0000313" key="3">
    <source>
        <dbReference type="Proteomes" id="UP001565368"/>
    </source>
</evidence>
<gene>
    <name evidence="2" type="ORF">Q8F55_000085</name>
</gene>
<evidence type="ECO:0000313" key="2">
    <source>
        <dbReference type="EMBL" id="KAL1412341.1"/>
    </source>
</evidence>
<organism evidence="2 3">
    <name type="scientific">Vanrija albida</name>
    <dbReference type="NCBI Taxonomy" id="181172"/>
    <lineage>
        <taxon>Eukaryota</taxon>
        <taxon>Fungi</taxon>
        <taxon>Dikarya</taxon>
        <taxon>Basidiomycota</taxon>
        <taxon>Agaricomycotina</taxon>
        <taxon>Tremellomycetes</taxon>
        <taxon>Trichosporonales</taxon>
        <taxon>Trichosporonaceae</taxon>
        <taxon>Vanrija</taxon>
    </lineage>
</organism>
<comment type="caution">
    <text evidence="2">The sequence shown here is derived from an EMBL/GenBank/DDBJ whole genome shotgun (WGS) entry which is preliminary data.</text>
</comment>
<reference evidence="2 3" key="1">
    <citation type="submission" date="2023-08" db="EMBL/GenBank/DDBJ databases">
        <title>Annotated Genome Sequence of Vanrija albida AlHP1.</title>
        <authorList>
            <person name="Herzog R."/>
        </authorList>
    </citation>
    <scope>NUCLEOTIDE SEQUENCE [LARGE SCALE GENOMIC DNA]</scope>
    <source>
        <strain evidence="2 3">AlHP1</strain>
    </source>
</reference>
<dbReference type="EMBL" id="JBBXJM010000001">
    <property type="protein sequence ID" value="KAL1412341.1"/>
    <property type="molecule type" value="Genomic_DNA"/>
</dbReference>
<protein>
    <submittedName>
        <fullName evidence="2">Uncharacterized protein</fullName>
    </submittedName>
</protein>
<dbReference type="RefSeq" id="XP_069212285.1">
    <property type="nucleotide sequence ID" value="XM_069348741.1"/>
</dbReference>
<evidence type="ECO:0000256" key="1">
    <source>
        <dbReference type="SAM" id="MobiDB-lite"/>
    </source>
</evidence>
<proteinExistence type="predicted"/>
<accession>A0ABR3QC98</accession>